<keyword evidence="2" id="KW-1185">Reference proteome</keyword>
<proteinExistence type="predicted"/>
<dbReference type="AlphaFoldDB" id="A0A0R2ARH2"/>
<dbReference type="Pfam" id="PF10076">
    <property type="entry name" value="Phage_Mu_Gp48"/>
    <property type="match status" value="1"/>
</dbReference>
<gene>
    <name evidence="1" type="ORF">FD06_GL000274</name>
</gene>
<dbReference type="EMBL" id="AYYQ01000006">
    <property type="protein sequence ID" value="KRM69215.1"/>
    <property type="molecule type" value="Genomic_DNA"/>
</dbReference>
<reference evidence="1 2" key="1">
    <citation type="journal article" date="2015" name="Genome Announc.">
        <title>Expanding the biotechnology potential of lactobacilli through comparative genomics of 213 strains and associated genera.</title>
        <authorList>
            <person name="Sun Z."/>
            <person name="Harris H.M."/>
            <person name="McCann A."/>
            <person name="Guo C."/>
            <person name="Argimon S."/>
            <person name="Zhang W."/>
            <person name="Yang X."/>
            <person name="Jeffery I.B."/>
            <person name="Cooney J.C."/>
            <person name="Kagawa T.F."/>
            <person name="Liu W."/>
            <person name="Song Y."/>
            <person name="Salvetti E."/>
            <person name="Wrobel A."/>
            <person name="Rasinkangas P."/>
            <person name="Parkhill J."/>
            <person name="Rea M.C."/>
            <person name="O'Sullivan O."/>
            <person name="Ritari J."/>
            <person name="Douillard F.P."/>
            <person name="Paul Ross R."/>
            <person name="Yang R."/>
            <person name="Briner A.E."/>
            <person name="Felis G.E."/>
            <person name="de Vos W.M."/>
            <person name="Barrangou R."/>
            <person name="Klaenhammer T.R."/>
            <person name="Caufield P.W."/>
            <person name="Cui Y."/>
            <person name="Zhang H."/>
            <person name="O'Toole P.W."/>
        </authorList>
    </citation>
    <scope>NUCLEOTIDE SEQUENCE [LARGE SCALE GENOMIC DNA]</scope>
    <source>
        <strain evidence="1 2">DSM 23829</strain>
    </source>
</reference>
<dbReference type="Proteomes" id="UP000052012">
    <property type="component" value="Unassembled WGS sequence"/>
</dbReference>
<evidence type="ECO:0000313" key="1">
    <source>
        <dbReference type="EMBL" id="KRM69215.1"/>
    </source>
</evidence>
<dbReference type="InterPro" id="IPR018755">
    <property type="entry name" value="Phage_Mu_Gp48"/>
</dbReference>
<dbReference type="RefSeq" id="WP_054657755.1">
    <property type="nucleotide sequence ID" value="NZ_AYYQ01000006.1"/>
</dbReference>
<accession>A0A0R2ARH2</accession>
<comment type="caution">
    <text evidence="1">The sequence shown here is derived from an EMBL/GenBank/DDBJ whole genome shotgun (WGS) entry which is preliminary data.</text>
</comment>
<sequence>MNDLKNNLPDYYDDVVEMNVIINAEQPIYDDKADYVDNIFANLFVKTADSQGLSILEHEYSLRVDRDADLDTRRYNILLRLLPPHPITLRYFKQLLSSFNIPVRLDVDSVKSLANAIDDTNSLRDDQIYRLRYLMNKMLPARLAKQISLLDKAKSYHHESIGSKAISMVTNISNPKLSTINNSNLNMYIGTKHIQRSKAISKMKGSD</sequence>
<evidence type="ECO:0000313" key="2">
    <source>
        <dbReference type="Proteomes" id="UP000052012"/>
    </source>
</evidence>
<dbReference type="OrthoDB" id="1629754at2"/>
<name>A0A0R2ARH2_9LACO</name>
<dbReference type="PATRIC" id="fig|1423781.4.peg.277"/>
<organism evidence="1 2">
    <name type="scientific">Apilactobacillus ozensis DSM 23829 = JCM 17196</name>
    <dbReference type="NCBI Taxonomy" id="1423781"/>
    <lineage>
        <taxon>Bacteria</taxon>
        <taxon>Bacillati</taxon>
        <taxon>Bacillota</taxon>
        <taxon>Bacilli</taxon>
        <taxon>Lactobacillales</taxon>
        <taxon>Lactobacillaceae</taxon>
        <taxon>Apilactobacillus</taxon>
    </lineage>
</organism>
<dbReference type="STRING" id="1423781.FD06_GL000274"/>
<protein>
    <submittedName>
        <fullName evidence="1">Uncharacterized protein</fullName>
    </submittedName>
</protein>